<dbReference type="InterPro" id="IPR023000">
    <property type="entry name" value="Shikimate_kinase_CS"/>
</dbReference>
<dbReference type="InterPro" id="IPR027417">
    <property type="entry name" value="P-loop_NTPase"/>
</dbReference>
<evidence type="ECO:0000256" key="2">
    <source>
        <dbReference type="ARBA" id="ARBA00006997"/>
    </source>
</evidence>
<dbReference type="EC" id="2.7.1.71" evidence="3 11"/>
<keyword evidence="5 11" id="KW-0808">Transferase</keyword>
<feature type="binding site" evidence="11">
    <location>
        <position position="125"/>
    </location>
    <ligand>
        <name>substrate</name>
    </ligand>
</feature>
<proteinExistence type="inferred from homology"/>
<dbReference type="GO" id="GO:0009073">
    <property type="term" value="P:aromatic amino acid family biosynthetic process"/>
    <property type="evidence" value="ECO:0007669"/>
    <property type="project" value="UniProtKB-KW"/>
</dbReference>
<keyword evidence="9 11" id="KW-0057">Aromatic amino acid biosynthesis</keyword>
<comment type="cofactor">
    <cofactor evidence="11">
        <name>Mg(2+)</name>
        <dbReference type="ChEBI" id="CHEBI:18420"/>
    </cofactor>
    <text evidence="11">Binds 1 Mg(2+) ion per subunit.</text>
</comment>
<protein>
    <recommendedName>
        <fullName evidence="3 11">Shikimate kinase</fullName>
        <shortName evidence="11">SK</shortName>
        <ecNumber evidence="3 11">2.7.1.71</ecNumber>
    </recommendedName>
</protein>
<dbReference type="InterPro" id="IPR000623">
    <property type="entry name" value="Shikimate_kinase/TSH1"/>
</dbReference>
<dbReference type="SUPFAM" id="SSF52540">
    <property type="entry name" value="P-loop containing nucleoside triphosphate hydrolases"/>
    <property type="match status" value="1"/>
</dbReference>
<evidence type="ECO:0000256" key="11">
    <source>
        <dbReference type="HAMAP-Rule" id="MF_00109"/>
    </source>
</evidence>
<dbReference type="HAMAP" id="MF_00109">
    <property type="entry name" value="Shikimate_kinase"/>
    <property type="match status" value="1"/>
</dbReference>
<name>A0A7L5AMS4_9MICO</name>
<keyword evidence="11" id="KW-0460">Magnesium</keyword>
<comment type="subcellular location">
    <subcellularLocation>
        <location evidence="11">Cytoplasm</location>
    </subcellularLocation>
</comment>
<evidence type="ECO:0000256" key="6">
    <source>
        <dbReference type="ARBA" id="ARBA00022741"/>
    </source>
</evidence>
<comment type="function">
    <text evidence="11">Catalyzes the specific phosphorylation of the 3-hydroxyl group of shikimic acid using ATP as a cosubstrate.</text>
</comment>
<dbReference type="PANTHER" id="PTHR21087">
    <property type="entry name" value="SHIKIMATE KINASE"/>
    <property type="match status" value="1"/>
</dbReference>
<evidence type="ECO:0000256" key="8">
    <source>
        <dbReference type="ARBA" id="ARBA00022840"/>
    </source>
</evidence>
<dbReference type="Gene3D" id="3.40.50.300">
    <property type="entry name" value="P-loop containing nucleotide triphosphate hydrolases"/>
    <property type="match status" value="1"/>
</dbReference>
<sequence>MIGAPGAGKSRAGKRVARLLKVPFVDTDRRIVLRHGPIAQVFATRGEEYFRMIERIEVARALKERAVVALGGGAVLDPETQIELGSLPIALLTVSAEAVADRIGDKRPLLRDGGVEAWEKLVAARRSTYERLATRSWDSSTRPIDAIAQEIADWVTSGAGPEPEQELP</sequence>
<comment type="similarity">
    <text evidence="2 11">Belongs to the shikimate kinase family.</text>
</comment>
<evidence type="ECO:0000256" key="3">
    <source>
        <dbReference type="ARBA" id="ARBA00012154"/>
    </source>
</evidence>
<evidence type="ECO:0000256" key="1">
    <source>
        <dbReference type="ARBA" id="ARBA00004842"/>
    </source>
</evidence>
<feature type="binding site" evidence="11">
    <location>
        <position position="51"/>
    </location>
    <ligand>
        <name>substrate</name>
    </ligand>
</feature>
<feature type="binding site" evidence="11">
    <location>
        <position position="28"/>
    </location>
    <ligand>
        <name>substrate</name>
    </ligand>
</feature>
<reference evidence="12 13" key="1">
    <citation type="submission" date="2016-09" db="EMBL/GenBank/DDBJ databases">
        <title>Complete genome sequence of microbes from the polar regions.</title>
        <authorList>
            <person name="Liao L."/>
            <person name="Chen B."/>
        </authorList>
    </citation>
    <scope>NUCLEOTIDE SEQUENCE [LARGE SCALE GENOMIC DNA]</scope>
    <source>
        <strain evidence="12 13">ZS314</strain>
    </source>
</reference>
<feature type="binding site" evidence="11">
    <location>
        <begin position="6"/>
        <end position="11"/>
    </location>
    <ligand>
        <name>ATP</name>
        <dbReference type="ChEBI" id="CHEBI:30616"/>
    </ligand>
</feature>
<feature type="binding site" evidence="11">
    <location>
        <position position="72"/>
    </location>
    <ligand>
        <name>substrate</name>
    </ligand>
</feature>
<keyword evidence="11" id="KW-0963">Cytoplasm</keyword>
<dbReference type="GO" id="GO:0009423">
    <property type="term" value="P:chorismate biosynthetic process"/>
    <property type="evidence" value="ECO:0007669"/>
    <property type="project" value="UniProtKB-UniRule"/>
</dbReference>
<dbReference type="PANTHER" id="PTHR21087:SF16">
    <property type="entry name" value="SHIKIMATE KINASE 1, CHLOROPLASTIC"/>
    <property type="match status" value="1"/>
</dbReference>
<organism evidence="12 13">
    <name type="scientific">Marisediminicola antarctica</name>
    <dbReference type="NCBI Taxonomy" id="674079"/>
    <lineage>
        <taxon>Bacteria</taxon>
        <taxon>Bacillati</taxon>
        <taxon>Actinomycetota</taxon>
        <taxon>Actinomycetes</taxon>
        <taxon>Micrococcales</taxon>
        <taxon>Microbacteriaceae</taxon>
        <taxon>Marisediminicola</taxon>
    </lineage>
</organism>
<gene>
    <name evidence="11" type="primary">aroK</name>
    <name evidence="12" type="ORF">BHD05_10360</name>
</gene>
<keyword evidence="13" id="KW-1185">Reference proteome</keyword>
<comment type="catalytic activity">
    <reaction evidence="10 11">
        <text>shikimate + ATP = 3-phosphoshikimate + ADP + H(+)</text>
        <dbReference type="Rhea" id="RHEA:13121"/>
        <dbReference type="ChEBI" id="CHEBI:15378"/>
        <dbReference type="ChEBI" id="CHEBI:30616"/>
        <dbReference type="ChEBI" id="CHEBI:36208"/>
        <dbReference type="ChEBI" id="CHEBI:145989"/>
        <dbReference type="ChEBI" id="CHEBI:456216"/>
        <dbReference type="EC" id="2.7.1.71"/>
    </reaction>
</comment>
<dbReference type="EMBL" id="CP017146">
    <property type="protein sequence ID" value="QHO71125.1"/>
    <property type="molecule type" value="Genomic_DNA"/>
</dbReference>
<keyword evidence="4 11" id="KW-0028">Amino-acid biosynthesis</keyword>
<dbReference type="GO" id="GO:0004765">
    <property type="term" value="F:shikimate kinase activity"/>
    <property type="evidence" value="ECO:0007669"/>
    <property type="project" value="UniProtKB-UniRule"/>
</dbReference>
<dbReference type="RefSeq" id="WP_161886363.1">
    <property type="nucleotide sequence ID" value="NZ_CP017146.1"/>
</dbReference>
<comment type="pathway">
    <text evidence="1 11">Metabolic intermediate biosynthesis; chorismate biosynthesis; chorismate from D-erythrose 4-phosphate and phosphoenolpyruvate: step 5/7.</text>
</comment>
<evidence type="ECO:0000313" key="12">
    <source>
        <dbReference type="EMBL" id="QHO71125.1"/>
    </source>
</evidence>
<evidence type="ECO:0000313" key="13">
    <source>
        <dbReference type="Proteomes" id="UP000464507"/>
    </source>
</evidence>
<dbReference type="CDD" id="cd00464">
    <property type="entry name" value="SK"/>
    <property type="match status" value="1"/>
</dbReference>
<dbReference type="PROSITE" id="PS01128">
    <property type="entry name" value="SHIKIMATE_KINASE"/>
    <property type="match status" value="1"/>
</dbReference>
<evidence type="ECO:0000256" key="5">
    <source>
        <dbReference type="ARBA" id="ARBA00022679"/>
    </source>
</evidence>
<keyword evidence="11" id="KW-0479">Metal-binding</keyword>
<dbReference type="OrthoDB" id="9800332at2"/>
<evidence type="ECO:0000256" key="7">
    <source>
        <dbReference type="ARBA" id="ARBA00022777"/>
    </source>
</evidence>
<keyword evidence="6 11" id="KW-0547">Nucleotide-binding</keyword>
<evidence type="ECO:0000256" key="10">
    <source>
        <dbReference type="ARBA" id="ARBA00048567"/>
    </source>
</evidence>
<evidence type="ECO:0000256" key="9">
    <source>
        <dbReference type="ARBA" id="ARBA00023141"/>
    </source>
</evidence>
<dbReference type="Pfam" id="PF01202">
    <property type="entry name" value="SKI"/>
    <property type="match status" value="1"/>
</dbReference>
<keyword evidence="7 11" id="KW-0418">Kinase</keyword>
<dbReference type="Proteomes" id="UP000464507">
    <property type="component" value="Chromosome"/>
</dbReference>
<feature type="binding site" evidence="11">
    <location>
        <position position="142"/>
    </location>
    <ligand>
        <name>ATP</name>
        <dbReference type="ChEBI" id="CHEBI:30616"/>
    </ligand>
</feature>
<feature type="binding site" evidence="11">
    <location>
        <position position="10"/>
    </location>
    <ligand>
        <name>Mg(2+)</name>
        <dbReference type="ChEBI" id="CHEBI:18420"/>
    </ligand>
</feature>
<dbReference type="UniPathway" id="UPA00053">
    <property type="reaction ID" value="UER00088"/>
</dbReference>
<dbReference type="GO" id="GO:0000287">
    <property type="term" value="F:magnesium ion binding"/>
    <property type="evidence" value="ECO:0007669"/>
    <property type="project" value="UniProtKB-UniRule"/>
</dbReference>
<dbReference type="KEGG" id="mant:BHD05_10360"/>
<dbReference type="InterPro" id="IPR031322">
    <property type="entry name" value="Shikimate/glucono_kinase"/>
</dbReference>
<accession>A0A7L5AMS4</accession>
<dbReference type="GO" id="GO:0005829">
    <property type="term" value="C:cytosol"/>
    <property type="evidence" value="ECO:0007669"/>
    <property type="project" value="TreeGrafter"/>
</dbReference>
<feature type="binding site" evidence="11">
    <location>
        <position position="107"/>
    </location>
    <ligand>
        <name>ATP</name>
        <dbReference type="ChEBI" id="CHEBI:30616"/>
    </ligand>
</feature>
<evidence type="ECO:0000256" key="4">
    <source>
        <dbReference type="ARBA" id="ARBA00022605"/>
    </source>
</evidence>
<dbReference type="GO" id="GO:0008652">
    <property type="term" value="P:amino acid biosynthetic process"/>
    <property type="evidence" value="ECO:0007669"/>
    <property type="project" value="UniProtKB-KW"/>
</dbReference>
<dbReference type="GO" id="GO:0005524">
    <property type="term" value="F:ATP binding"/>
    <property type="evidence" value="ECO:0007669"/>
    <property type="project" value="UniProtKB-UniRule"/>
</dbReference>
<comment type="subunit">
    <text evidence="11">Monomer.</text>
</comment>
<dbReference type="AlphaFoldDB" id="A0A7L5AMS4"/>
<keyword evidence="8 11" id="KW-0067">ATP-binding</keyword>